<dbReference type="InterPro" id="IPR036890">
    <property type="entry name" value="HATPase_C_sf"/>
</dbReference>
<dbReference type="InterPro" id="IPR003594">
    <property type="entry name" value="HATPase_dom"/>
</dbReference>
<dbReference type="InterPro" id="IPR003661">
    <property type="entry name" value="HisK_dim/P_dom"/>
</dbReference>
<evidence type="ECO:0000259" key="10">
    <source>
        <dbReference type="PROSITE" id="PS50109"/>
    </source>
</evidence>
<dbReference type="InterPro" id="IPR005467">
    <property type="entry name" value="His_kinase_dom"/>
</dbReference>
<keyword evidence="5" id="KW-0808">Transferase</keyword>
<comment type="subcellular location">
    <subcellularLocation>
        <location evidence="2">Cell membrane</location>
    </subcellularLocation>
</comment>
<dbReference type="STRING" id="260086.SAMN05216207_100154"/>
<reference evidence="11 12" key="1">
    <citation type="submission" date="2016-10" db="EMBL/GenBank/DDBJ databases">
        <authorList>
            <person name="de Groot N.N."/>
        </authorList>
    </citation>
    <scope>NUCLEOTIDE SEQUENCE [LARGE SCALE GENOMIC DNA]</scope>
    <source>
        <strain evidence="11 12">CGMCC 4.1877</strain>
    </source>
</reference>
<feature type="region of interest" description="Disordered" evidence="8">
    <location>
        <begin position="1"/>
        <end position="43"/>
    </location>
</feature>
<gene>
    <name evidence="11" type="ORF">SAMN05216207_100154</name>
</gene>
<dbReference type="SUPFAM" id="SSF55874">
    <property type="entry name" value="ATPase domain of HSP90 chaperone/DNA topoisomerase II/histidine kinase"/>
    <property type="match status" value="1"/>
</dbReference>
<dbReference type="GO" id="GO:0000155">
    <property type="term" value="F:phosphorelay sensor kinase activity"/>
    <property type="evidence" value="ECO:0007669"/>
    <property type="project" value="InterPro"/>
</dbReference>
<dbReference type="InterPro" id="IPR050736">
    <property type="entry name" value="Sensor_HK_Regulatory"/>
</dbReference>
<keyword evidence="12" id="KW-1185">Reference proteome</keyword>
<evidence type="ECO:0000256" key="1">
    <source>
        <dbReference type="ARBA" id="ARBA00000085"/>
    </source>
</evidence>
<evidence type="ECO:0000256" key="7">
    <source>
        <dbReference type="ARBA" id="ARBA00023012"/>
    </source>
</evidence>
<keyword evidence="9" id="KW-0472">Membrane</keyword>
<proteinExistence type="predicted"/>
<dbReference type="EC" id="2.7.13.3" evidence="3"/>
<evidence type="ECO:0000256" key="8">
    <source>
        <dbReference type="SAM" id="MobiDB-lite"/>
    </source>
</evidence>
<accession>A0A1I4RTQ0</accession>
<dbReference type="Gene3D" id="3.30.565.10">
    <property type="entry name" value="Histidine kinase-like ATPase, C-terminal domain"/>
    <property type="match status" value="1"/>
</dbReference>
<dbReference type="Pfam" id="PF02518">
    <property type="entry name" value="HATPase_c"/>
    <property type="match status" value="1"/>
</dbReference>
<evidence type="ECO:0000256" key="4">
    <source>
        <dbReference type="ARBA" id="ARBA00022553"/>
    </source>
</evidence>
<evidence type="ECO:0000313" key="11">
    <source>
        <dbReference type="EMBL" id="SFM55682.1"/>
    </source>
</evidence>
<keyword evidence="7" id="KW-0902">Two-component regulatory system</keyword>
<keyword evidence="9" id="KW-0812">Transmembrane</keyword>
<dbReference type="PRINTS" id="PR00344">
    <property type="entry name" value="BCTRLSENSOR"/>
</dbReference>
<dbReference type="GO" id="GO:0005886">
    <property type="term" value="C:plasma membrane"/>
    <property type="evidence" value="ECO:0007669"/>
    <property type="project" value="UniProtKB-SubCell"/>
</dbReference>
<dbReference type="CDD" id="cd00082">
    <property type="entry name" value="HisKA"/>
    <property type="match status" value="1"/>
</dbReference>
<dbReference type="OrthoDB" id="5176662at2"/>
<organism evidence="11 12">
    <name type="scientific">Pseudonocardia ammonioxydans</name>
    <dbReference type="NCBI Taxonomy" id="260086"/>
    <lineage>
        <taxon>Bacteria</taxon>
        <taxon>Bacillati</taxon>
        <taxon>Actinomycetota</taxon>
        <taxon>Actinomycetes</taxon>
        <taxon>Pseudonocardiales</taxon>
        <taxon>Pseudonocardiaceae</taxon>
        <taxon>Pseudonocardia</taxon>
    </lineage>
</organism>
<dbReference type="RefSeq" id="WP_093335414.1">
    <property type="nucleotide sequence ID" value="NZ_FOUY01000001.1"/>
</dbReference>
<evidence type="ECO:0000256" key="3">
    <source>
        <dbReference type="ARBA" id="ARBA00012438"/>
    </source>
</evidence>
<feature type="domain" description="Histidine kinase" evidence="10">
    <location>
        <begin position="249"/>
        <end position="458"/>
    </location>
</feature>
<name>A0A1I4RTQ0_PSUAM</name>
<keyword evidence="4" id="KW-0597">Phosphoprotein</keyword>
<dbReference type="PANTHER" id="PTHR43711">
    <property type="entry name" value="TWO-COMPONENT HISTIDINE KINASE"/>
    <property type="match status" value="1"/>
</dbReference>
<evidence type="ECO:0000256" key="2">
    <source>
        <dbReference type="ARBA" id="ARBA00004236"/>
    </source>
</evidence>
<dbReference type="InterPro" id="IPR004358">
    <property type="entry name" value="Sig_transdc_His_kin-like_C"/>
</dbReference>
<evidence type="ECO:0000256" key="6">
    <source>
        <dbReference type="ARBA" id="ARBA00022777"/>
    </source>
</evidence>
<dbReference type="Proteomes" id="UP000199614">
    <property type="component" value="Unassembled WGS sequence"/>
</dbReference>
<comment type="catalytic activity">
    <reaction evidence="1">
        <text>ATP + protein L-histidine = ADP + protein N-phospho-L-histidine.</text>
        <dbReference type="EC" id="2.7.13.3"/>
    </reaction>
</comment>
<dbReference type="PANTHER" id="PTHR43711:SF1">
    <property type="entry name" value="HISTIDINE KINASE 1"/>
    <property type="match status" value="1"/>
</dbReference>
<feature type="transmembrane region" description="Helical" evidence="9">
    <location>
        <begin position="74"/>
        <end position="96"/>
    </location>
</feature>
<evidence type="ECO:0000256" key="9">
    <source>
        <dbReference type="SAM" id="Phobius"/>
    </source>
</evidence>
<dbReference type="EMBL" id="FOUY01000001">
    <property type="protein sequence ID" value="SFM55682.1"/>
    <property type="molecule type" value="Genomic_DNA"/>
</dbReference>
<keyword evidence="9" id="KW-1133">Transmembrane helix</keyword>
<feature type="transmembrane region" description="Helical" evidence="9">
    <location>
        <begin position="49"/>
        <end position="67"/>
    </location>
</feature>
<feature type="transmembrane region" description="Helical" evidence="9">
    <location>
        <begin position="185"/>
        <end position="205"/>
    </location>
</feature>
<feature type="compositionally biased region" description="Pro residues" evidence="8">
    <location>
        <begin position="12"/>
        <end position="28"/>
    </location>
</feature>
<feature type="transmembrane region" description="Helical" evidence="9">
    <location>
        <begin position="116"/>
        <end position="144"/>
    </location>
</feature>
<protein>
    <recommendedName>
        <fullName evidence="3">histidine kinase</fullName>
        <ecNumber evidence="3">2.7.13.3</ecNumber>
    </recommendedName>
</protein>
<dbReference type="AlphaFoldDB" id="A0A1I4RTQ0"/>
<dbReference type="SMART" id="SM00387">
    <property type="entry name" value="HATPase_c"/>
    <property type="match status" value="1"/>
</dbReference>
<keyword evidence="6 11" id="KW-0418">Kinase</keyword>
<evidence type="ECO:0000313" key="12">
    <source>
        <dbReference type="Proteomes" id="UP000199614"/>
    </source>
</evidence>
<sequence>MTTRSAGTGPSPGGPDPSDPNPGDPSTPDPGTTEHGGGELPERTAEERTAVVLRLCVVAAAVVLLAVRPDSARVGVPAVAVLIAAAAVYALVLAAAATWRGRLPVRPAVVTGVDGALAVVACGFTGGVESPMVAALPLVVIAIALRGGSGVGRVAAVVFGAGFTVAGLLGTDPAVPAADRVLTGVWWTGFLFGTAVLVGVLVRLLERQLVDIATTRARAEGEHERYLSERALRDRIVSQSRARLDGARVVLHEFRTPVASLTALSSDLVQERLTGDAARTASRLLADHAAHLQDMLDGLADLAVDDGSPLGRNRPRRVPLADLAAGVLDAAGIPAERRRPVVEPADGAVHGDPQRLRRLLTNLAENAARHSGDEPVELVVSYDGAVLVAEVRDRGPGLPAGQEGVVTAKGVALGERRGTAGLGLWIAEALVSAMDGELRLLAREGGGLVARLTLPLPPG</sequence>
<feature type="transmembrane region" description="Helical" evidence="9">
    <location>
        <begin position="151"/>
        <end position="170"/>
    </location>
</feature>
<dbReference type="InterPro" id="IPR036097">
    <property type="entry name" value="HisK_dim/P_sf"/>
</dbReference>
<dbReference type="PROSITE" id="PS50109">
    <property type="entry name" value="HIS_KIN"/>
    <property type="match status" value="1"/>
</dbReference>
<evidence type="ECO:0000256" key="5">
    <source>
        <dbReference type="ARBA" id="ARBA00022679"/>
    </source>
</evidence>
<dbReference type="SUPFAM" id="SSF47384">
    <property type="entry name" value="Homodimeric domain of signal transducing histidine kinase"/>
    <property type="match status" value="1"/>
</dbReference>